<organism evidence="2 3">
    <name type="scientific">Pseudorhodoferax aquiterrae</name>
    <dbReference type="NCBI Taxonomy" id="747304"/>
    <lineage>
        <taxon>Bacteria</taxon>
        <taxon>Pseudomonadati</taxon>
        <taxon>Pseudomonadota</taxon>
        <taxon>Betaproteobacteria</taxon>
        <taxon>Burkholderiales</taxon>
        <taxon>Comamonadaceae</taxon>
    </lineage>
</organism>
<keyword evidence="3" id="KW-1185">Reference proteome</keyword>
<dbReference type="Proteomes" id="UP000626210">
    <property type="component" value="Unassembled WGS sequence"/>
</dbReference>
<protein>
    <submittedName>
        <fullName evidence="2">Uncharacterized protein</fullName>
    </submittedName>
</protein>
<dbReference type="EMBL" id="BMYK01000060">
    <property type="protein sequence ID" value="GHD04997.1"/>
    <property type="molecule type" value="Genomic_DNA"/>
</dbReference>
<dbReference type="RefSeq" id="WP_189691149.1">
    <property type="nucleotide sequence ID" value="NZ_BMYK01000060.1"/>
</dbReference>
<proteinExistence type="predicted"/>
<feature type="compositionally biased region" description="Low complexity" evidence="1">
    <location>
        <begin position="227"/>
        <end position="239"/>
    </location>
</feature>
<evidence type="ECO:0000256" key="1">
    <source>
        <dbReference type="SAM" id="MobiDB-lite"/>
    </source>
</evidence>
<gene>
    <name evidence="2" type="ORF">GCM10007320_66490</name>
</gene>
<sequence>MTTEIYEHQRQELDHQWKASNLLPVMEEDETAIGMDGHHLGYLVNVCPEVTFKYFGYYTSYLARYVDEIDKASGERRAQRERLEDDWRFEWARVAARHFTDCSVFHQVQRYNVRAGGKFQAIAHPNVLTVLERMEHCLETDDPSGALHAASNALETLAKHLLDDRTVDEKPLGNFIDKYEKASQLPNEFKAVARQIYNVRNRTPLSGHGSTNAPSMTMQDAIVIAAATNSSSNSSTARSRSVRRHRQRRSVRNLMIGLPFTGSR</sequence>
<evidence type="ECO:0000313" key="2">
    <source>
        <dbReference type="EMBL" id="GHD04997.1"/>
    </source>
</evidence>
<feature type="compositionally biased region" description="Basic residues" evidence="1">
    <location>
        <begin position="240"/>
        <end position="251"/>
    </location>
</feature>
<comment type="caution">
    <text evidence="2">The sequence shown here is derived from an EMBL/GenBank/DDBJ whole genome shotgun (WGS) entry which is preliminary data.</text>
</comment>
<name>A0ABQ3GG92_9BURK</name>
<feature type="region of interest" description="Disordered" evidence="1">
    <location>
        <begin position="227"/>
        <end position="264"/>
    </location>
</feature>
<evidence type="ECO:0000313" key="3">
    <source>
        <dbReference type="Proteomes" id="UP000626210"/>
    </source>
</evidence>
<reference evidence="3" key="1">
    <citation type="journal article" date="2019" name="Int. J. Syst. Evol. Microbiol.">
        <title>The Global Catalogue of Microorganisms (GCM) 10K type strain sequencing project: providing services to taxonomists for standard genome sequencing and annotation.</title>
        <authorList>
            <consortium name="The Broad Institute Genomics Platform"/>
            <consortium name="The Broad Institute Genome Sequencing Center for Infectious Disease"/>
            <person name="Wu L."/>
            <person name="Ma J."/>
        </authorList>
    </citation>
    <scope>NUCLEOTIDE SEQUENCE [LARGE SCALE GENOMIC DNA]</scope>
    <source>
        <strain evidence="3">KCTC 23314</strain>
    </source>
</reference>
<accession>A0ABQ3GG92</accession>